<sequence length="65" mass="7595">RRLRPWLSNTGSQPVISRWHPAISEYYRWGRDLYVNNTDLSPVSSCTLLCMALHRRASIKHTQPT</sequence>
<dbReference type="EMBL" id="CATNWA010004032">
    <property type="protein sequence ID" value="CAI9546917.1"/>
    <property type="molecule type" value="Genomic_DNA"/>
</dbReference>
<gene>
    <name evidence="1" type="ORF">SPARVUS_LOCUS2896076</name>
</gene>
<dbReference type="Proteomes" id="UP001162483">
    <property type="component" value="Unassembled WGS sequence"/>
</dbReference>
<feature type="non-terminal residue" evidence="1">
    <location>
        <position position="1"/>
    </location>
</feature>
<reference evidence="1" key="1">
    <citation type="submission" date="2023-05" db="EMBL/GenBank/DDBJ databases">
        <authorList>
            <person name="Stuckert A."/>
        </authorList>
    </citation>
    <scope>NUCLEOTIDE SEQUENCE</scope>
</reference>
<protein>
    <submittedName>
        <fullName evidence="1">Uncharacterized protein</fullName>
    </submittedName>
</protein>
<keyword evidence="2" id="KW-1185">Reference proteome</keyword>
<evidence type="ECO:0000313" key="1">
    <source>
        <dbReference type="EMBL" id="CAI9546917.1"/>
    </source>
</evidence>
<evidence type="ECO:0000313" key="2">
    <source>
        <dbReference type="Proteomes" id="UP001162483"/>
    </source>
</evidence>
<comment type="caution">
    <text evidence="1">The sequence shown here is derived from an EMBL/GenBank/DDBJ whole genome shotgun (WGS) entry which is preliminary data.</text>
</comment>
<name>A0ABN9BHK1_9NEOB</name>
<proteinExistence type="predicted"/>
<accession>A0ABN9BHK1</accession>
<organism evidence="1 2">
    <name type="scientific">Staurois parvus</name>
    <dbReference type="NCBI Taxonomy" id="386267"/>
    <lineage>
        <taxon>Eukaryota</taxon>
        <taxon>Metazoa</taxon>
        <taxon>Chordata</taxon>
        <taxon>Craniata</taxon>
        <taxon>Vertebrata</taxon>
        <taxon>Euteleostomi</taxon>
        <taxon>Amphibia</taxon>
        <taxon>Batrachia</taxon>
        <taxon>Anura</taxon>
        <taxon>Neobatrachia</taxon>
        <taxon>Ranoidea</taxon>
        <taxon>Ranidae</taxon>
        <taxon>Staurois</taxon>
    </lineage>
</organism>